<dbReference type="SUPFAM" id="SSF55068">
    <property type="entry name" value="Peptide methionine sulfoxide reductase"/>
    <property type="match status" value="1"/>
</dbReference>
<comment type="caution">
    <text evidence="8">Lacks conserved residue(s) required for the propagation of feature annotation.</text>
</comment>
<dbReference type="PROSITE" id="PS51790">
    <property type="entry name" value="MSRB"/>
    <property type="match status" value="1"/>
</dbReference>
<dbReference type="EMBL" id="VNHS01000001">
    <property type="protein sequence ID" value="TYP79438.1"/>
    <property type="molecule type" value="Genomic_DNA"/>
</dbReference>
<dbReference type="NCBIfam" id="TIGR00401">
    <property type="entry name" value="msrA"/>
    <property type="match status" value="1"/>
</dbReference>
<reference evidence="11 12" key="1">
    <citation type="submission" date="2019-07" db="EMBL/GenBank/DDBJ databases">
        <title>Genomic Encyclopedia of Type Strains, Phase III (KMG-III): the genomes of soil and plant-associated and newly described type strains.</title>
        <authorList>
            <person name="Whitman W."/>
        </authorList>
    </citation>
    <scope>NUCLEOTIDE SEQUENCE [LARGE SCALE GENOMIC DNA]</scope>
    <source>
        <strain evidence="11 12">BL24</strain>
    </source>
</reference>
<sequence length="328" mass="37200">MQQSQSPSPREELAVFAGGCFWCMVTPFEEMPGVIRVTSGYIGGHTESPTYEQVCSETTGHAEAVQIAYDPALMPYEKLLDIFWRSVDPTDEGGQFFDRGSSYRTGIFYYTEEQRQQAEASKEALAGSGRFSKPIVTEIVPATTFYSAEEYHQDYHKKNPFRYKMYRKGSGRDAFLKAHWNNDLDKAELKKRLTNLQYEVTQNSATEPPFRNEFWNNHEEGLYVDIVSGDPLFTSMDKYDSGCGWPSFTKPIAQGTVTEHEDLAHGMVRIEVRSSQADSHLGHVFDDGPIETGGLRYCINSAALRFIPKSALEQEGYGAYRKLFDEEE</sequence>
<comment type="caution">
    <text evidence="11">The sequence shown here is derived from an EMBL/GenBank/DDBJ whole genome shotgun (WGS) entry which is preliminary data.</text>
</comment>
<proteinExistence type="inferred from homology"/>
<evidence type="ECO:0000256" key="7">
    <source>
        <dbReference type="ARBA" id="ARBA00048782"/>
    </source>
</evidence>
<dbReference type="RefSeq" id="WP_148927502.1">
    <property type="nucleotide sequence ID" value="NZ_VNHS01000001.1"/>
</dbReference>
<comment type="function">
    <text evidence="9">Has an important function as a repair enzyme for proteins that have been inactivated by oxidation. Catalyzes the reversible oxidation-reduction of methionine sulfoxide in proteins to methionine.</text>
</comment>
<keyword evidence="12" id="KW-1185">Reference proteome</keyword>
<dbReference type="PANTHER" id="PTHR43774:SF1">
    <property type="entry name" value="PEPTIDE METHIONINE SULFOXIDE REDUCTASE MSRA 2"/>
    <property type="match status" value="1"/>
</dbReference>
<gene>
    <name evidence="9" type="primary">msrA</name>
    <name evidence="8" type="synonym">msrB</name>
    <name evidence="11" type="ORF">BCM02_101556</name>
</gene>
<keyword evidence="3 8" id="KW-0560">Oxidoreductase</keyword>
<evidence type="ECO:0000256" key="9">
    <source>
        <dbReference type="HAMAP-Rule" id="MF_01401"/>
    </source>
</evidence>
<dbReference type="InterPro" id="IPR036509">
    <property type="entry name" value="Met_Sox_Rdtase_MsrA_sf"/>
</dbReference>
<accession>A0A5S5CM21</accession>
<dbReference type="InterPro" id="IPR011057">
    <property type="entry name" value="Mss4-like_sf"/>
</dbReference>
<dbReference type="FunFam" id="2.170.150.20:FF:000003">
    <property type="entry name" value="Peptide methionine sulfoxide reductase MsrB"/>
    <property type="match status" value="1"/>
</dbReference>
<name>A0A5S5CM21_9BACL</name>
<dbReference type="Pfam" id="PF01641">
    <property type="entry name" value="SelR"/>
    <property type="match status" value="1"/>
</dbReference>
<comment type="similarity">
    <text evidence="1 9">Belongs to the MsrA Met sulfoxide reductase family.</text>
</comment>
<organism evidence="11 12">
    <name type="scientific">Paenibacillus methanolicus</name>
    <dbReference type="NCBI Taxonomy" id="582686"/>
    <lineage>
        <taxon>Bacteria</taxon>
        <taxon>Bacillati</taxon>
        <taxon>Bacillota</taxon>
        <taxon>Bacilli</taxon>
        <taxon>Bacillales</taxon>
        <taxon>Paenibacillaceae</taxon>
        <taxon>Paenibacillus</taxon>
    </lineage>
</organism>
<feature type="domain" description="MsrB" evidence="10">
    <location>
        <begin position="186"/>
        <end position="309"/>
    </location>
</feature>
<dbReference type="AlphaFoldDB" id="A0A5S5CM21"/>
<evidence type="ECO:0000256" key="4">
    <source>
        <dbReference type="ARBA" id="ARBA00023268"/>
    </source>
</evidence>
<feature type="active site" description="Nucleophile" evidence="8">
    <location>
        <position position="298"/>
    </location>
</feature>
<evidence type="ECO:0000256" key="5">
    <source>
        <dbReference type="ARBA" id="ARBA00047806"/>
    </source>
</evidence>
<dbReference type="EC" id="1.8.4.12" evidence="8"/>
<dbReference type="Gene3D" id="2.170.150.20">
    <property type="entry name" value="Peptide methionine sulfoxide reductase"/>
    <property type="match status" value="1"/>
</dbReference>
<dbReference type="GO" id="GO:0033744">
    <property type="term" value="F:L-methionine:thioredoxin-disulfide S-oxidoreductase activity"/>
    <property type="evidence" value="ECO:0007669"/>
    <property type="project" value="RHEA"/>
</dbReference>
<feature type="active site" evidence="9">
    <location>
        <position position="20"/>
    </location>
</feature>
<evidence type="ECO:0000256" key="1">
    <source>
        <dbReference type="ARBA" id="ARBA00005591"/>
    </source>
</evidence>
<comment type="catalytic activity">
    <reaction evidence="7 9">
        <text>[thioredoxin]-disulfide + L-methionine + H2O = L-methionine (S)-S-oxide + [thioredoxin]-dithiol</text>
        <dbReference type="Rhea" id="RHEA:19993"/>
        <dbReference type="Rhea" id="RHEA-COMP:10698"/>
        <dbReference type="Rhea" id="RHEA-COMP:10700"/>
        <dbReference type="ChEBI" id="CHEBI:15377"/>
        <dbReference type="ChEBI" id="CHEBI:29950"/>
        <dbReference type="ChEBI" id="CHEBI:50058"/>
        <dbReference type="ChEBI" id="CHEBI:57844"/>
        <dbReference type="ChEBI" id="CHEBI:58772"/>
        <dbReference type="EC" id="1.8.4.11"/>
    </reaction>
</comment>
<comment type="similarity">
    <text evidence="2 8">Belongs to the MsrB Met sulfoxide reductase family.</text>
</comment>
<dbReference type="OrthoDB" id="4174719at2"/>
<dbReference type="SUPFAM" id="SSF51316">
    <property type="entry name" value="Mss4-like"/>
    <property type="match status" value="1"/>
</dbReference>
<evidence type="ECO:0000256" key="8">
    <source>
        <dbReference type="HAMAP-Rule" id="MF_01400"/>
    </source>
</evidence>
<comment type="catalytic activity">
    <reaction evidence="5 9">
        <text>L-methionyl-[protein] + [thioredoxin]-disulfide + H2O = L-methionyl-(S)-S-oxide-[protein] + [thioredoxin]-dithiol</text>
        <dbReference type="Rhea" id="RHEA:14217"/>
        <dbReference type="Rhea" id="RHEA-COMP:10698"/>
        <dbReference type="Rhea" id="RHEA-COMP:10700"/>
        <dbReference type="Rhea" id="RHEA-COMP:12313"/>
        <dbReference type="Rhea" id="RHEA-COMP:12315"/>
        <dbReference type="ChEBI" id="CHEBI:15377"/>
        <dbReference type="ChEBI" id="CHEBI:16044"/>
        <dbReference type="ChEBI" id="CHEBI:29950"/>
        <dbReference type="ChEBI" id="CHEBI:44120"/>
        <dbReference type="ChEBI" id="CHEBI:50058"/>
        <dbReference type="EC" id="1.8.4.11"/>
    </reaction>
</comment>
<dbReference type="NCBIfam" id="TIGR00357">
    <property type="entry name" value="peptide-methionine (R)-S-oxide reductase MsrB"/>
    <property type="match status" value="1"/>
</dbReference>
<dbReference type="GO" id="GO:0008113">
    <property type="term" value="F:peptide-methionine (S)-S-oxide reductase activity"/>
    <property type="evidence" value="ECO:0007669"/>
    <property type="project" value="UniProtKB-UniRule"/>
</dbReference>
<evidence type="ECO:0000256" key="6">
    <source>
        <dbReference type="ARBA" id="ARBA00048488"/>
    </source>
</evidence>
<evidence type="ECO:0000313" key="11">
    <source>
        <dbReference type="EMBL" id="TYP79438.1"/>
    </source>
</evidence>
<dbReference type="Gene3D" id="3.30.1060.10">
    <property type="entry name" value="Peptide methionine sulphoxide reductase MsrA"/>
    <property type="match status" value="1"/>
</dbReference>
<protein>
    <recommendedName>
        <fullName evidence="8 9">Multifunctional fusion protein</fullName>
    </recommendedName>
    <domain>
        <recommendedName>
            <fullName evidence="9">Peptide methionine sulfoxide reductase MsrA</fullName>
            <shortName evidence="9">Protein-methionine-S-oxide reductase</shortName>
            <ecNumber evidence="9">1.8.4.11</ecNumber>
        </recommendedName>
        <alternativeName>
            <fullName evidence="9">Peptide-methionine (S)-S-oxide reductase</fullName>
            <shortName evidence="9">Peptide Met(O) reductase</shortName>
        </alternativeName>
    </domain>
    <domain>
        <recommendedName>
            <fullName evidence="8">Peptide methionine sulfoxide reductase MsrB</fullName>
            <ecNumber evidence="8">1.8.4.12</ecNumber>
        </recommendedName>
        <alternativeName>
            <fullName evidence="8">Peptide-methionine (R)-S-oxide reductase</fullName>
        </alternativeName>
    </domain>
</protein>
<evidence type="ECO:0000313" key="12">
    <source>
        <dbReference type="Proteomes" id="UP000323257"/>
    </source>
</evidence>
<dbReference type="HAMAP" id="MF_01401">
    <property type="entry name" value="MsrA"/>
    <property type="match status" value="1"/>
</dbReference>
<dbReference type="GO" id="GO:0033743">
    <property type="term" value="F:peptide-methionine (R)-S-oxide reductase activity"/>
    <property type="evidence" value="ECO:0007669"/>
    <property type="project" value="UniProtKB-UniRule"/>
</dbReference>
<keyword evidence="4" id="KW-0511">Multifunctional enzyme</keyword>
<dbReference type="Pfam" id="PF01625">
    <property type="entry name" value="PMSR"/>
    <property type="match status" value="1"/>
</dbReference>
<dbReference type="InterPro" id="IPR002569">
    <property type="entry name" value="Met_Sox_Rdtase_MsrA_dom"/>
</dbReference>
<evidence type="ECO:0000256" key="3">
    <source>
        <dbReference type="ARBA" id="ARBA00023002"/>
    </source>
</evidence>
<dbReference type="PANTHER" id="PTHR43774">
    <property type="entry name" value="PEPTIDE METHIONINE SULFOXIDE REDUCTASE"/>
    <property type="match status" value="1"/>
</dbReference>
<dbReference type="EC" id="1.8.4.11" evidence="9"/>
<evidence type="ECO:0000256" key="2">
    <source>
        <dbReference type="ARBA" id="ARBA00007174"/>
    </source>
</evidence>
<dbReference type="HAMAP" id="MF_01400">
    <property type="entry name" value="MsrB"/>
    <property type="match status" value="1"/>
</dbReference>
<comment type="catalytic activity">
    <reaction evidence="6 8">
        <text>L-methionyl-[protein] + [thioredoxin]-disulfide + H2O = L-methionyl-(R)-S-oxide-[protein] + [thioredoxin]-dithiol</text>
        <dbReference type="Rhea" id="RHEA:24164"/>
        <dbReference type="Rhea" id="RHEA-COMP:10698"/>
        <dbReference type="Rhea" id="RHEA-COMP:10700"/>
        <dbReference type="Rhea" id="RHEA-COMP:12313"/>
        <dbReference type="Rhea" id="RHEA-COMP:12314"/>
        <dbReference type="ChEBI" id="CHEBI:15377"/>
        <dbReference type="ChEBI" id="CHEBI:16044"/>
        <dbReference type="ChEBI" id="CHEBI:29950"/>
        <dbReference type="ChEBI" id="CHEBI:45764"/>
        <dbReference type="ChEBI" id="CHEBI:50058"/>
        <dbReference type="EC" id="1.8.4.12"/>
    </reaction>
</comment>
<dbReference type="InterPro" id="IPR002579">
    <property type="entry name" value="Met_Sox_Rdtase_MsrB_dom"/>
</dbReference>
<dbReference type="Proteomes" id="UP000323257">
    <property type="component" value="Unassembled WGS sequence"/>
</dbReference>
<evidence type="ECO:0000259" key="10">
    <source>
        <dbReference type="PROSITE" id="PS51790"/>
    </source>
</evidence>
<dbReference type="FunFam" id="3.30.1060.10:FF:000003">
    <property type="entry name" value="Peptide methionine sulfoxide reductase MsrA"/>
    <property type="match status" value="1"/>
</dbReference>